<gene>
    <name evidence="1" type="ORF">Rrhod_1010</name>
</gene>
<dbReference type="PATRIC" id="fig|1273125.3.peg.973"/>
<evidence type="ECO:0000313" key="2">
    <source>
        <dbReference type="Proteomes" id="UP000013525"/>
    </source>
</evidence>
<dbReference type="AlphaFoldDB" id="R7WQP2"/>
<protein>
    <submittedName>
        <fullName evidence="1">Uncharacterized protein</fullName>
    </submittedName>
</protein>
<dbReference type="EMBL" id="APMY01000031">
    <property type="protein sequence ID" value="EOM77600.1"/>
    <property type="molecule type" value="Genomic_DNA"/>
</dbReference>
<evidence type="ECO:0000313" key="1">
    <source>
        <dbReference type="EMBL" id="EOM77600.1"/>
    </source>
</evidence>
<proteinExistence type="predicted"/>
<keyword evidence="2" id="KW-1185">Reference proteome</keyword>
<accession>R7WQP2</accession>
<dbReference type="Proteomes" id="UP000013525">
    <property type="component" value="Unassembled WGS sequence"/>
</dbReference>
<comment type="caution">
    <text evidence="1">The sequence shown here is derived from an EMBL/GenBank/DDBJ whole genome shotgun (WGS) entry which is preliminary data.</text>
</comment>
<sequence>MLFDAVMPFDLSMLFVVTTLPTPFAPRRRLCHTGSVPR</sequence>
<reference evidence="1 2" key="1">
    <citation type="journal article" date="2013" name="Genome Announc.">
        <title>Draft Genome Sequence of Rhodococcus rhodnii Strain LMG5362, a Symbiont of Rhodnius prolixus (Hemiptera, Reduviidae, Triatominae), the Principle Vector of Trypanosoma cruzi.</title>
        <authorList>
            <person name="Pachebat J.A."/>
            <person name="van Keulen G."/>
            <person name="Whitten M.M."/>
            <person name="Girdwood S."/>
            <person name="Del Sol R."/>
            <person name="Dyson P.J."/>
            <person name="Facey P.D."/>
        </authorList>
    </citation>
    <scope>NUCLEOTIDE SEQUENCE [LARGE SCALE GENOMIC DNA]</scope>
    <source>
        <strain evidence="1 2">LMG 5362</strain>
    </source>
</reference>
<name>R7WQP2_9NOCA</name>
<organism evidence="1 2">
    <name type="scientific">Rhodococcus rhodnii LMG 5362</name>
    <dbReference type="NCBI Taxonomy" id="1273125"/>
    <lineage>
        <taxon>Bacteria</taxon>
        <taxon>Bacillati</taxon>
        <taxon>Actinomycetota</taxon>
        <taxon>Actinomycetes</taxon>
        <taxon>Mycobacteriales</taxon>
        <taxon>Nocardiaceae</taxon>
        <taxon>Rhodococcus</taxon>
    </lineage>
</organism>